<evidence type="ECO:0000313" key="1">
    <source>
        <dbReference type="EMBL" id="WNL49663.1"/>
    </source>
</evidence>
<protein>
    <submittedName>
        <fullName evidence="1">Uncharacterized protein</fullName>
    </submittedName>
</protein>
<gene>
    <name evidence="1" type="ORF">MarFTMF_147</name>
</gene>
<sequence>MAGIWYSSTDSVLISSEKYINKEGEYVEPPVLPEFSVMSQSDFYKTYGKDKDWEAFLANEKEAFAKEQEEYKKQMGSLTVERKDIGRFYTPILCPKPEIVSSEPQGRKFYIPPSLFDNCSSLSLMKEFETEEENFKEGESDNGECTRLPFHYLYCKTAVDFLLWRENNKEVEYKDLAPHLREILLKNYGEIVTEEELKYREKTKEQALSFQRENCNLVDNFRMTDRYNLLYEISLFLGSEDLRQASGYANAEAVRGFTPKDFRIQLDKPNIPMEEKLKIYEKLSWLNEKDIEIN</sequence>
<proteinExistence type="predicted"/>
<dbReference type="EMBL" id="OR343188">
    <property type="protein sequence ID" value="WNL49663.1"/>
    <property type="molecule type" value="Genomic_DNA"/>
</dbReference>
<reference evidence="1" key="1">
    <citation type="submission" date="2023-07" db="EMBL/GenBank/DDBJ databases">
        <authorList>
            <person name="Xia Y."/>
        </authorList>
    </citation>
    <scope>NUCLEOTIDE SEQUENCE</scope>
    <source>
        <strain evidence="1">F</strain>
    </source>
</reference>
<accession>A0AA96IXH0</accession>
<organism evidence="1">
    <name type="scientific">Marseillevirus sp</name>
    <dbReference type="NCBI Taxonomy" id="2809551"/>
    <lineage>
        <taxon>Viruses</taxon>
        <taxon>Varidnaviria</taxon>
        <taxon>Bamfordvirae</taxon>
        <taxon>Nucleocytoviricota</taxon>
        <taxon>Megaviricetes</taxon>
        <taxon>Pimascovirales</taxon>
        <taxon>Pimascovirales incertae sedis</taxon>
        <taxon>Marseilleviridae</taxon>
        <taxon>Marseillevirus</taxon>
    </lineage>
</organism>
<name>A0AA96IXH0_9VIRU</name>